<dbReference type="GO" id="GO:0004672">
    <property type="term" value="F:protein kinase activity"/>
    <property type="evidence" value="ECO:0007669"/>
    <property type="project" value="InterPro"/>
</dbReference>
<protein>
    <submittedName>
        <fullName evidence="2">Other/AgaK1 protein kinase</fullName>
    </submittedName>
</protein>
<dbReference type="GO" id="GO:0005524">
    <property type="term" value="F:ATP binding"/>
    <property type="evidence" value="ECO:0007669"/>
    <property type="project" value="InterPro"/>
</dbReference>
<dbReference type="Gene3D" id="1.10.510.10">
    <property type="entry name" value="Transferase(Phosphotransferase) domain 1"/>
    <property type="match status" value="1"/>
</dbReference>
<name>A0A8H6IF62_9AGAR</name>
<keyword evidence="3" id="KW-1185">Reference proteome</keyword>
<dbReference type="EMBL" id="JACGCI010000006">
    <property type="protein sequence ID" value="KAF6763237.1"/>
    <property type="molecule type" value="Genomic_DNA"/>
</dbReference>
<dbReference type="InterPro" id="IPR011009">
    <property type="entry name" value="Kinase-like_dom_sf"/>
</dbReference>
<dbReference type="Proteomes" id="UP000521943">
    <property type="component" value="Unassembled WGS sequence"/>
</dbReference>
<dbReference type="SUPFAM" id="SSF56112">
    <property type="entry name" value="Protein kinase-like (PK-like)"/>
    <property type="match status" value="1"/>
</dbReference>
<dbReference type="OrthoDB" id="2722301at2759"/>
<evidence type="ECO:0000259" key="1">
    <source>
        <dbReference type="PROSITE" id="PS50011"/>
    </source>
</evidence>
<comment type="caution">
    <text evidence="2">The sequence shown here is derived from an EMBL/GenBank/DDBJ whole genome shotgun (WGS) entry which is preliminary data.</text>
</comment>
<proteinExistence type="predicted"/>
<dbReference type="InterPro" id="IPR008266">
    <property type="entry name" value="Tyr_kinase_AS"/>
</dbReference>
<evidence type="ECO:0000313" key="2">
    <source>
        <dbReference type="EMBL" id="KAF6763237.1"/>
    </source>
</evidence>
<dbReference type="PROSITE" id="PS50011">
    <property type="entry name" value="PROTEIN_KINASE_DOM"/>
    <property type="match status" value="1"/>
</dbReference>
<dbReference type="InterPro" id="IPR001245">
    <property type="entry name" value="Ser-Thr/Tyr_kinase_cat_dom"/>
</dbReference>
<dbReference type="Gene3D" id="3.30.200.20">
    <property type="entry name" value="Phosphorylase Kinase, domain 1"/>
    <property type="match status" value="1"/>
</dbReference>
<dbReference type="SMART" id="SM00220">
    <property type="entry name" value="S_TKc"/>
    <property type="match status" value="1"/>
</dbReference>
<keyword evidence="2" id="KW-0418">Kinase</keyword>
<organism evidence="2 3">
    <name type="scientific">Ephemerocybe angulata</name>
    <dbReference type="NCBI Taxonomy" id="980116"/>
    <lineage>
        <taxon>Eukaryota</taxon>
        <taxon>Fungi</taxon>
        <taxon>Dikarya</taxon>
        <taxon>Basidiomycota</taxon>
        <taxon>Agaricomycotina</taxon>
        <taxon>Agaricomycetes</taxon>
        <taxon>Agaricomycetidae</taxon>
        <taxon>Agaricales</taxon>
        <taxon>Agaricineae</taxon>
        <taxon>Psathyrellaceae</taxon>
        <taxon>Ephemerocybe</taxon>
    </lineage>
</organism>
<gene>
    <name evidence="2" type="ORF">DFP72DRAFT_527728</name>
</gene>
<accession>A0A8H6IF62</accession>
<keyword evidence="2" id="KW-0808">Transferase</keyword>
<dbReference type="PROSITE" id="PS00109">
    <property type="entry name" value="PROTEIN_KINASE_TYR"/>
    <property type="match status" value="1"/>
</dbReference>
<evidence type="ECO:0000313" key="3">
    <source>
        <dbReference type="Proteomes" id="UP000521943"/>
    </source>
</evidence>
<feature type="domain" description="Protein kinase" evidence="1">
    <location>
        <begin position="39"/>
        <end position="401"/>
    </location>
</feature>
<reference evidence="2 3" key="1">
    <citation type="submission" date="2020-07" db="EMBL/GenBank/DDBJ databases">
        <title>Comparative genomics of pyrophilous fungi reveals a link between fire events and developmental genes.</title>
        <authorList>
            <consortium name="DOE Joint Genome Institute"/>
            <person name="Steindorff A.S."/>
            <person name="Carver A."/>
            <person name="Calhoun S."/>
            <person name="Stillman K."/>
            <person name="Liu H."/>
            <person name="Lipzen A."/>
            <person name="Pangilinan J."/>
            <person name="Labutti K."/>
            <person name="Bruns T.D."/>
            <person name="Grigoriev I.V."/>
        </authorList>
    </citation>
    <scope>NUCLEOTIDE SEQUENCE [LARGE SCALE GENOMIC DNA]</scope>
    <source>
        <strain evidence="2 3">CBS 144469</strain>
    </source>
</reference>
<dbReference type="Pfam" id="PF07714">
    <property type="entry name" value="PK_Tyr_Ser-Thr"/>
    <property type="match status" value="1"/>
</dbReference>
<dbReference type="AlphaFoldDB" id="A0A8H6IF62"/>
<dbReference type="InterPro" id="IPR000719">
    <property type="entry name" value="Prot_kinase_dom"/>
</dbReference>
<sequence>MDIEINPFSSHDTLPKRRFQFWDDDRTVKWFQARGYILYTRPSNTKHGSEASVTESNPYLTVPSVPEDEPFVPAVYPYACHDDSTSDPSEIARGIEERKGSVCFAQDREGRHVTIKLVPADARTDERKIYQFLHRQDIQVLEENCVLPVLEMLHFNEHCFVVMPRWGNLVRYPEPVRLREVIEFIRGCLKGLAFLHRHGIIHRDLSWGNYLVNHFTSQNAQRDSYERRGLRMRGELLYAIFDYSLSILLPPDVDPKTFRLPYNMTWEGTCFSIPDVWHGELDYDPFAYDVAVLGHMMSLDYQHLCPDLCLLAPLIDGMTTKTIQKRFTADRALAFLEANMDTVTDDKWDGLPADLVQKWAQYREPPLPKVTKLMRWLCENNQVATFVRVLRRVGRLFKLKL</sequence>